<proteinExistence type="predicted"/>
<dbReference type="KEGG" id="haei:MUN82_01905"/>
<accession>A0A8T9SVE8</accession>
<protein>
    <submittedName>
        <fullName evidence="1">DUF3168 domain-containing protein</fullName>
    </submittedName>
</protein>
<dbReference type="InterPro" id="IPR053745">
    <property type="entry name" value="Viral_Tail_Comp_sf"/>
</dbReference>
<evidence type="ECO:0000313" key="1">
    <source>
        <dbReference type="EMBL" id="UOR05865.1"/>
    </source>
</evidence>
<dbReference type="RefSeq" id="WP_245094465.1">
    <property type="nucleotide sequence ID" value="NZ_CP095053.1"/>
</dbReference>
<organism evidence="1 2">
    <name type="scientific">Hymenobacter aerilatus</name>
    <dbReference type="NCBI Taxonomy" id="2932251"/>
    <lineage>
        <taxon>Bacteria</taxon>
        <taxon>Pseudomonadati</taxon>
        <taxon>Bacteroidota</taxon>
        <taxon>Cytophagia</taxon>
        <taxon>Cytophagales</taxon>
        <taxon>Hymenobacteraceae</taxon>
        <taxon>Hymenobacter</taxon>
    </lineage>
</organism>
<reference evidence="1 2" key="1">
    <citation type="submission" date="2022-04" db="EMBL/GenBank/DDBJ databases">
        <title>Hymenobacter sp. isolated from the air.</title>
        <authorList>
            <person name="Won M."/>
            <person name="Lee C.-M."/>
            <person name="Woen H.-Y."/>
            <person name="Kwon S.-W."/>
        </authorList>
    </citation>
    <scope>NUCLEOTIDE SEQUENCE [LARGE SCALE GENOMIC DNA]</scope>
    <source>
        <strain evidence="2">5413 J-13</strain>
    </source>
</reference>
<evidence type="ECO:0000313" key="2">
    <source>
        <dbReference type="Proteomes" id="UP000829925"/>
    </source>
</evidence>
<dbReference type="EMBL" id="CP095053">
    <property type="protein sequence ID" value="UOR05865.1"/>
    <property type="molecule type" value="Genomic_DNA"/>
</dbReference>
<name>A0A8T9SVE8_9BACT</name>
<dbReference type="AlphaFoldDB" id="A0A8T9SVE8"/>
<dbReference type="InterPro" id="IPR021508">
    <property type="entry name" value="Gp17-like"/>
</dbReference>
<keyword evidence="2" id="KW-1185">Reference proteome</keyword>
<dbReference type="Proteomes" id="UP000829925">
    <property type="component" value="Chromosome"/>
</dbReference>
<gene>
    <name evidence="1" type="ORF">MUN82_01905</name>
</gene>
<dbReference type="Gene3D" id="3.30.2000.30">
    <property type="match status" value="1"/>
</dbReference>
<sequence>MPTYDPIITIQKAVFKALRDAQITLMATPVPTFEFVPQTVNPPYILISQQTCIPSNGSTNCKVWECTLLLDILTTFSTGGGINSDDVAEIAAQVLGVLEDKRLELSNGFQMSPAELIMSNNLVDNKTKETIDVHRFLRFSFSLEYHQD</sequence>
<dbReference type="Pfam" id="PF11367">
    <property type="entry name" value="Tail_completion_gp17"/>
    <property type="match status" value="1"/>
</dbReference>